<dbReference type="EMBL" id="CAJNJQ010001032">
    <property type="protein sequence ID" value="CAE7115272.1"/>
    <property type="molecule type" value="Genomic_DNA"/>
</dbReference>
<gene>
    <name evidence="3" type="ORF">RDB_LOCUS51813</name>
</gene>
<proteinExistence type="predicted"/>
<dbReference type="Proteomes" id="UP000663827">
    <property type="component" value="Unassembled WGS sequence"/>
</dbReference>
<organism evidence="3 4">
    <name type="scientific">Rhizoctonia solani</name>
    <dbReference type="NCBI Taxonomy" id="456999"/>
    <lineage>
        <taxon>Eukaryota</taxon>
        <taxon>Fungi</taxon>
        <taxon>Dikarya</taxon>
        <taxon>Basidiomycota</taxon>
        <taxon>Agaricomycotina</taxon>
        <taxon>Agaricomycetes</taxon>
        <taxon>Cantharellales</taxon>
        <taxon>Ceratobasidiaceae</taxon>
        <taxon>Rhizoctonia</taxon>
    </lineage>
</organism>
<protein>
    <submittedName>
        <fullName evidence="3">Uncharacterized protein</fullName>
    </submittedName>
</protein>
<keyword evidence="2" id="KW-1133">Transmembrane helix</keyword>
<feature type="compositionally biased region" description="Low complexity" evidence="1">
    <location>
        <begin position="23"/>
        <end position="39"/>
    </location>
</feature>
<sequence>MATIQDTTEPTGHPHTGLDQESMSHSVHSSSPLLPQGPLPLTTTDGGLISRLLMLAPLVAHFVGSVAITTALIHVLDGRHYYLDRQPRVKLADGTYQSGQLGRRNILQSDITTLLSVALVALRWIATIWAAPLCWRVIFLLAGRSRLRRRDIRWVASYGILPPVAHFRHPRNMMLGLVLLFTVVPYPASPLITGSVSWVPSGSTLELASHPIINISGPAVPSGPGGPIQPTFSTNSVINLSTAWSKDVESGMFKRVVPSAAQLSINSTIDNLHIPFFTVTKIEWLPQSAVEENMFQALESTAYSDFFRPFVEQMGQPGAVGLVTTNFSSLMYPPEFPMLSVLVNIAKGKLESADGCDSTPQCQALASSIDSSLVPGCL</sequence>
<feature type="compositionally biased region" description="Polar residues" evidence="1">
    <location>
        <begin position="1"/>
        <end position="10"/>
    </location>
</feature>
<feature type="region of interest" description="Disordered" evidence="1">
    <location>
        <begin position="1"/>
        <end position="39"/>
    </location>
</feature>
<evidence type="ECO:0000313" key="3">
    <source>
        <dbReference type="EMBL" id="CAE7115272.1"/>
    </source>
</evidence>
<dbReference type="AlphaFoldDB" id="A0A8H3DYU6"/>
<comment type="caution">
    <text evidence="3">The sequence shown here is derived from an EMBL/GenBank/DDBJ whole genome shotgun (WGS) entry which is preliminary data.</text>
</comment>
<reference evidence="3" key="1">
    <citation type="submission" date="2021-01" db="EMBL/GenBank/DDBJ databases">
        <authorList>
            <person name="Kaushik A."/>
        </authorList>
    </citation>
    <scope>NUCLEOTIDE SEQUENCE</scope>
    <source>
        <strain evidence="3">AG5</strain>
    </source>
</reference>
<evidence type="ECO:0000256" key="1">
    <source>
        <dbReference type="SAM" id="MobiDB-lite"/>
    </source>
</evidence>
<evidence type="ECO:0000313" key="4">
    <source>
        <dbReference type="Proteomes" id="UP000663827"/>
    </source>
</evidence>
<evidence type="ECO:0000256" key="2">
    <source>
        <dbReference type="SAM" id="Phobius"/>
    </source>
</evidence>
<accession>A0A8H3DYU6</accession>
<feature type="transmembrane region" description="Helical" evidence="2">
    <location>
        <begin position="52"/>
        <end position="76"/>
    </location>
</feature>
<feature type="transmembrane region" description="Helical" evidence="2">
    <location>
        <begin position="121"/>
        <end position="143"/>
    </location>
</feature>
<feature type="transmembrane region" description="Helical" evidence="2">
    <location>
        <begin position="177"/>
        <end position="199"/>
    </location>
</feature>
<name>A0A8H3DYU6_9AGAM</name>
<keyword evidence="2" id="KW-0812">Transmembrane</keyword>
<keyword evidence="2" id="KW-0472">Membrane</keyword>